<comment type="caution">
    <text evidence="1">The sequence shown here is derived from an EMBL/GenBank/DDBJ whole genome shotgun (WGS) entry which is preliminary data.</text>
</comment>
<sequence>MGQIVALERQGAYFRVDSINNPFANINGLESVLVQNDLRLISCGQEFVSMTHAQDVEKVRLDGKFGLYEGIITIPSRDITKEISLKD</sequence>
<proteinExistence type="predicted"/>
<gene>
    <name evidence="1" type="ORF">KIN20_024874</name>
</gene>
<dbReference type="EMBL" id="JAHQIW010005046">
    <property type="protein sequence ID" value="KAJ1364723.1"/>
    <property type="molecule type" value="Genomic_DNA"/>
</dbReference>
<reference evidence="1" key="1">
    <citation type="submission" date="2021-06" db="EMBL/GenBank/DDBJ databases">
        <title>Parelaphostrongylus tenuis whole genome reference sequence.</title>
        <authorList>
            <person name="Garwood T.J."/>
            <person name="Larsen P.A."/>
            <person name="Fountain-Jones N.M."/>
            <person name="Garbe J.R."/>
            <person name="Macchietto M.G."/>
            <person name="Kania S.A."/>
            <person name="Gerhold R.W."/>
            <person name="Richards J.E."/>
            <person name="Wolf T.M."/>
        </authorList>
    </citation>
    <scope>NUCLEOTIDE SEQUENCE</scope>
    <source>
        <strain evidence="1">MNPRO001-30</strain>
        <tissue evidence="1">Meninges</tissue>
    </source>
</reference>
<dbReference type="AlphaFoldDB" id="A0AAD5QTY8"/>
<dbReference type="Proteomes" id="UP001196413">
    <property type="component" value="Unassembled WGS sequence"/>
</dbReference>
<organism evidence="1 2">
    <name type="scientific">Parelaphostrongylus tenuis</name>
    <name type="common">Meningeal worm</name>
    <dbReference type="NCBI Taxonomy" id="148309"/>
    <lineage>
        <taxon>Eukaryota</taxon>
        <taxon>Metazoa</taxon>
        <taxon>Ecdysozoa</taxon>
        <taxon>Nematoda</taxon>
        <taxon>Chromadorea</taxon>
        <taxon>Rhabditida</taxon>
        <taxon>Rhabditina</taxon>
        <taxon>Rhabditomorpha</taxon>
        <taxon>Strongyloidea</taxon>
        <taxon>Metastrongylidae</taxon>
        <taxon>Parelaphostrongylus</taxon>
    </lineage>
</organism>
<name>A0AAD5QTY8_PARTN</name>
<keyword evidence="2" id="KW-1185">Reference proteome</keyword>
<protein>
    <submittedName>
        <fullName evidence="1">Uncharacterized protein</fullName>
    </submittedName>
</protein>
<evidence type="ECO:0000313" key="1">
    <source>
        <dbReference type="EMBL" id="KAJ1364723.1"/>
    </source>
</evidence>
<accession>A0AAD5QTY8</accession>
<evidence type="ECO:0000313" key="2">
    <source>
        <dbReference type="Proteomes" id="UP001196413"/>
    </source>
</evidence>